<keyword evidence="2" id="KW-0560">Oxidoreductase</keyword>
<evidence type="ECO:0000259" key="3">
    <source>
        <dbReference type="Pfam" id="PF01408"/>
    </source>
</evidence>
<proteinExistence type="inferred from homology"/>
<reference evidence="5 6" key="1">
    <citation type="submission" date="2017-11" db="EMBL/GenBank/DDBJ databases">
        <title>Evolution of Phototrophy in the Chloroflexi Phylum Driven by Horizontal Gene Transfer.</title>
        <authorList>
            <person name="Ward L.M."/>
            <person name="Hemp J."/>
            <person name="Shih P.M."/>
            <person name="Mcglynn S.E."/>
            <person name="Fischer W."/>
        </authorList>
    </citation>
    <scope>NUCLEOTIDE SEQUENCE [LARGE SCALE GENOMIC DNA]</scope>
    <source>
        <strain evidence="5">JP3_7</strain>
    </source>
</reference>
<evidence type="ECO:0000313" key="6">
    <source>
        <dbReference type="Proteomes" id="UP000230790"/>
    </source>
</evidence>
<gene>
    <name evidence="5" type="ORF">CUN48_09200</name>
</gene>
<comment type="caution">
    <text evidence="5">The sequence shown here is derived from an EMBL/GenBank/DDBJ whole genome shotgun (WGS) entry which is preliminary data.</text>
</comment>
<feature type="domain" description="GFO/IDH/MocA-like oxidoreductase" evidence="4">
    <location>
        <begin position="135"/>
        <end position="252"/>
    </location>
</feature>
<dbReference type="AlphaFoldDB" id="A0A2M8QBZ9"/>
<organism evidence="5 6">
    <name type="scientific">Candidatus Thermofonsia Clade 3 bacterium</name>
    <dbReference type="NCBI Taxonomy" id="2364212"/>
    <lineage>
        <taxon>Bacteria</taxon>
        <taxon>Bacillati</taxon>
        <taxon>Chloroflexota</taxon>
        <taxon>Candidatus Thermofontia</taxon>
        <taxon>Candidatus Thermofonsia Clade 3</taxon>
    </lineage>
</organism>
<dbReference type="GO" id="GO:0016491">
    <property type="term" value="F:oxidoreductase activity"/>
    <property type="evidence" value="ECO:0007669"/>
    <property type="project" value="UniProtKB-KW"/>
</dbReference>
<dbReference type="GO" id="GO:0000166">
    <property type="term" value="F:nucleotide binding"/>
    <property type="evidence" value="ECO:0007669"/>
    <property type="project" value="InterPro"/>
</dbReference>
<dbReference type="Proteomes" id="UP000230790">
    <property type="component" value="Unassembled WGS sequence"/>
</dbReference>
<evidence type="ECO:0000313" key="5">
    <source>
        <dbReference type="EMBL" id="PJF47331.1"/>
    </source>
</evidence>
<dbReference type="Pfam" id="PF22725">
    <property type="entry name" value="GFO_IDH_MocA_C3"/>
    <property type="match status" value="1"/>
</dbReference>
<feature type="domain" description="Gfo/Idh/MocA-like oxidoreductase N-terminal" evidence="3">
    <location>
        <begin position="22"/>
        <end position="127"/>
    </location>
</feature>
<dbReference type="EMBL" id="PGTN01000054">
    <property type="protein sequence ID" value="PJF47331.1"/>
    <property type="molecule type" value="Genomic_DNA"/>
</dbReference>
<dbReference type="SUPFAM" id="SSF51735">
    <property type="entry name" value="NAD(P)-binding Rossmann-fold domains"/>
    <property type="match status" value="1"/>
</dbReference>
<evidence type="ECO:0000256" key="2">
    <source>
        <dbReference type="ARBA" id="ARBA00023002"/>
    </source>
</evidence>
<dbReference type="InterPro" id="IPR036291">
    <property type="entry name" value="NAD(P)-bd_dom_sf"/>
</dbReference>
<dbReference type="InterPro" id="IPR000683">
    <property type="entry name" value="Gfo/Idh/MocA-like_OxRdtase_N"/>
</dbReference>
<name>A0A2M8QBZ9_9CHLR</name>
<evidence type="ECO:0000259" key="4">
    <source>
        <dbReference type="Pfam" id="PF22725"/>
    </source>
</evidence>
<dbReference type="Gene3D" id="3.30.360.10">
    <property type="entry name" value="Dihydrodipicolinate Reductase, domain 2"/>
    <property type="match status" value="1"/>
</dbReference>
<dbReference type="SUPFAM" id="SSF55347">
    <property type="entry name" value="Glyceraldehyde-3-phosphate dehydrogenase-like, C-terminal domain"/>
    <property type="match status" value="1"/>
</dbReference>
<dbReference type="PANTHER" id="PTHR43708:SF5">
    <property type="entry name" value="CONSERVED EXPRESSED OXIDOREDUCTASE (EUROFUNG)-RELATED"/>
    <property type="match status" value="1"/>
</dbReference>
<comment type="similarity">
    <text evidence="1">Belongs to the Gfo/Idh/MocA family.</text>
</comment>
<sequence length="339" mass="38106">MSKIRMAQYGTKHGHAEGKLLAMQTNPQVELAGVYEPDPAQRKRLSRESESFRRVHWFDDPREMLDDPTIVAIASEGLNAEGLAHTEQIVRAGKHVWYDKPAGDDWAHWQRVVHLAEQQGVHIQMGYMFRYHYGFQQIAEWVKSGLLGDVFAVRAHMSTWLTPAAREVISTHAGGIFYDLAGHMLDQIVWLLGRPQRVTAFLRNDSGIVPAFKDNTLGVFEFERAIAFVDIAAMEPRPMARRFEVYGIKGSAILLDPFEPARALRLCLEEAGGGFEAGEHVVPVSPQSRQQLYNLELEAFIRTITGAQMPDRPLAHELLVQETLLRATGGIPEPAHLAR</sequence>
<evidence type="ECO:0000256" key="1">
    <source>
        <dbReference type="ARBA" id="ARBA00010928"/>
    </source>
</evidence>
<protein>
    <recommendedName>
        <fullName evidence="7">Gfo/Idh/MocA family oxidoreductase</fullName>
    </recommendedName>
</protein>
<dbReference type="InterPro" id="IPR055170">
    <property type="entry name" value="GFO_IDH_MocA-like_dom"/>
</dbReference>
<dbReference type="Pfam" id="PF01408">
    <property type="entry name" value="GFO_IDH_MocA"/>
    <property type="match status" value="1"/>
</dbReference>
<dbReference type="Gene3D" id="3.40.50.720">
    <property type="entry name" value="NAD(P)-binding Rossmann-like Domain"/>
    <property type="match status" value="1"/>
</dbReference>
<accession>A0A2M8QBZ9</accession>
<dbReference type="PANTHER" id="PTHR43708">
    <property type="entry name" value="CONSERVED EXPRESSED OXIDOREDUCTASE (EUROFUNG)"/>
    <property type="match status" value="1"/>
</dbReference>
<evidence type="ECO:0008006" key="7">
    <source>
        <dbReference type="Google" id="ProtNLM"/>
    </source>
</evidence>
<dbReference type="InterPro" id="IPR051317">
    <property type="entry name" value="Gfo/Idh/MocA_oxidoreduct"/>
</dbReference>